<feature type="region of interest" description="Disordered" evidence="6">
    <location>
        <begin position="1"/>
        <end position="21"/>
    </location>
</feature>
<evidence type="ECO:0000313" key="11">
    <source>
        <dbReference type="Proteomes" id="UP001304125"/>
    </source>
</evidence>
<dbReference type="SMART" id="SM00304">
    <property type="entry name" value="HAMP"/>
    <property type="match status" value="2"/>
</dbReference>
<keyword evidence="7" id="KW-0472">Membrane</keyword>
<dbReference type="InterPro" id="IPR003660">
    <property type="entry name" value="HAMP_dom"/>
</dbReference>
<proteinExistence type="inferred from homology"/>
<dbReference type="SMART" id="SM00283">
    <property type="entry name" value="MA"/>
    <property type="match status" value="1"/>
</dbReference>
<dbReference type="InterPro" id="IPR004089">
    <property type="entry name" value="MCPsignal_dom"/>
</dbReference>
<dbReference type="PANTHER" id="PTHR32089">
    <property type="entry name" value="METHYL-ACCEPTING CHEMOTAXIS PROTEIN MCPB"/>
    <property type="match status" value="1"/>
</dbReference>
<evidence type="ECO:0000313" key="10">
    <source>
        <dbReference type="EMBL" id="WNM24258.1"/>
    </source>
</evidence>
<evidence type="ECO:0000256" key="4">
    <source>
        <dbReference type="ARBA" id="ARBA00029447"/>
    </source>
</evidence>
<evidence type="ECO:0000256" key="3">
    <source>
        <dbReference type="ARBA" id="ARBA00023224"/>
    </source>
</evidence>
<feature type="domain" description="HAMP" evidence="9">
    <location>
        <begin position="244"/>
        <end position="296"/>
    </location>
</feature>
<dbReference type="GO" id="GO:0016020">
    <property type="term" value="C:membrane"/>
    <property type="evidence" value="ECO:0007669"/>
    <property type="project" value="InterPro"/>
</dbReference>
<feature type="transmembrane region" description="Helical" evidence="7">
    <location>
        <begin position="219"/>
        <end position="242"/>
    </location>
</feature>
<evidence type="ECO:0000259" key="8">
    <source>
        <dbReference type="PROSITE" id="PS50111"/>
    </source>
</evidence>
<feature type="domain" description="Methyl-accepting transducer" evidence="8">
    <location>
        <begin position="301"/>
        <end position="544"/>
    </location>
</feature>
<keyword evidence="1 7" id="KW-0812">Transmembrane</keyword>
<accession>A0AA96F5K6</accession>
<dbReference type="GO" id="GO:0006935">
    <property type="term" value="P:chemotaxis"/>
    <property type="evidence" value="ECO:0007669"/>
    <property type="project" value="InterPro"/>
</dbReference>
<dbReference type="Proteomes" id="UP001304125">
    <property type="component" value="Chromosome"/>
</dbReference>
<evidence type="ECO:0000256" key="7">
    <source>
        <dbReference type="SAM" id="Phobius"/>
    </source>
</evidence>
<comment type="similarity">
    <text evidence="4">Belongs to the methyl-accepting chemotaxis (MCP) protein family.</text>
</comment>
<dbReference type="GO" id="GO:0007165">
    <property type="term" value="P:signal transduction"/>
    <property type="evidence" value="ECO:0007669"/>
    <property type="project" value="UniProtKB-KW"/>
</dbReference>
<keyword evidence="11" id="KW-1185">Reference proteome</keyword>
<dbReference type="GO" id="GO:0004888">
    <property type="term" value="F:transmembrane signaling receptor activity"/>
    <property type="evidence" value="ECO:0007669"/>
    <property type="project" value="InterPro"/>
</dbReference>
<organism evidence="10 11">
    <name type="scientific">Demequina capsici</name>
    <dbReference type="NCBI Taxonomy" id="3075620"/>
    <lineage>
        <taxon>Bacteria</taxon>
        <taxon>Bacillati</taxon>
        <taxon>Actinomycetota</taxon>
        <taxon>Actinomycetes</taxon>
        <taxon>Micrococcales</taxon>
        <taxon>Demequinaceae</taxon>
        <taxon>Demequina</taxon>
    </lineage>
</organism>
<dbReference type="PROSITE" id="PS50885">
    <property type="entry name" value="HAMP"/>
    <property type="match status" value="1"/>
</dbReference>
<evidence type="ECO:0000256" key="2">
    <source>
        <dbReference type="ARBA" id="ARBA00022989"/>
    </source>
</evidence>
<keyword evidence="2 7" id="KW-1133">Transmembrane helix</keyword>
<dbReference type="AlphaFoldDB" id="A0AA96F5K6"/>
<name>A0AA96F5K6_9MICO</name>
<dbReference type="CDD" id="cd06225">
    <property type="entry name" value="HAMP"/>
    <property type="match status" value="1"/>
</dbReference>
<dbReference type="PANTHER" id="PTHR32089:SF112">
    <property type="entry name" value="LYSOZYME-LIKE PROTEIN-RELATED"/>
    <property type="match status" value="1"/>
</dbReference>
<protein>
    <submittedName>
        <fullName evidence="10">Methyl-accepting chemotaxis protein</fullName>
    </submittedName>
</protein>
<reference evidence="10 11" key="1">
    <citation type="submission" date="2023-09" db="EMBL/GenBank/DDBJ databases">
        <title>Demequina sp. a novel bacteria isolated from Capsicum annuum.</title>
        <authorList>
            <person name="Humaira Z."/>
            <person name="Lee J."/>
            <person name="Cho D."/>
        </authorList>
    </citation>
    <scope>NUCLEOTIDE SEQUENCE [LARGE SCALE GENOMIC DNA]</scope>
    <source>
        <strain evidence="10 11">OYTSA14</strain>
    </source>
</reference>
<evidence type="ECO:0000256" key="5">
    <source>
        <dbReference type="PROSITE-ProRule" id="PRU00284"/>
    </source>
</evidence>
<dbReference type="Pfam" id="PF00672">
    <property type="entry name" value="HAMP"/>
    <property type="match status" value="1"/>
</dbReference>
<evidence type="ECO:0000259" key="9">
    <source>
        <dbReference type="PROSITE" id="PS50885"/>
    </source>
</evidence>
<dbReference type="SUPFAM" id="SSF58104">
    <property type="entry name" value="Methyl-accepting chemotaxis protein (MCP) signaling domain"/>
    <property type="match status" value="1"/>
</dbReference>
<dbReference type="EMBL" id="CP134879">
    <property type="protein sequence ID" value="WNM24258.1"/>
    <property type="molecule type" value="Genomic_DNA"/>
</dbReference>
<feature type="transmembrane region" description="Helical" evidence="7">
    <location>
        <begin position="36"/>
        <end position="58"/>
    </location>
</feature>
<dbReference type="PRINTS" id="PR00260">
    <property type="entry name" value="CHEMTRNSDUCR"/>
</dbReference>
<dbReference type="Gene3D" id="1.10.287.950">
    <property type="entry name" value="Methyl-accepting chemotaxis protein"/>
    <property type="match status" value="1"/>
</dbReference>
<sequence>MSPSAPLATAVPPAGSSRGGKSPAALFRNAGIRAKIMSIVTALAVVALVVAIVSIYAMQQIAGDARALTSLQNDVSFNIGAVHQEELKSRMLIGTAAAMPLATDQEVADWQAKMAATDGDLDADAAAYEAGIAELGDITATLGGADWAAFTSAWADWKNERDTAMLPAAASGDHAAFQAAYDAASAHLNDAIDALEAEETLVADASSALSAKAASEATFYTTLAIVVLALGLALVLSIALFAAGTIRKQVRDVHKVAEALAKGDLTVTSGAVTRDELGRMGQALDAATLALRQTMESVAESATQVAGASEELSASNRQVTAGAEEMTAQADKVSGAADEVSRNLGDVSKGSDEMTASIREIAHSASEAARVAAQAATAADAANSQIGRLGVSSQEIGNVVKVITSIADQTNLLALNATIEAARAGEAGRGFAVVAGEVGELARETSRATEDISNRVRAIQADAEGAVAAIEEIGQIVERINEFQSTIASAIEEQTATTNEMGRGVSDAASSSHDIATNISGVAQSASTSAAVLSEMHAAVVELAQLAQRMHDKVETFTY</sequence>
<dbReference type="Pfam" id="PF00015">
    <property type="entry name" value="MCPsignal"/>
    <property type="match status" value="1"/>
</dbReference>
<evidence type="ECO:0000256" key="1">
    <source>
        <dbReference type="ARBA" id="ARBA00022692"/>
    </source>
</evidence>
<dbReference type="PROSITE" id="PS50111">
    <property type="entry name" value="CHEMOTAXIS_TRANSDUC_2"/>
    <property type="match status" value="1"/>
</dbReference>
<evidence type="ECO:0000256" key="6">
    <source>
        <dbReference type="SAM" id="MobiDB-lite"/>
    </source>
</evidence>
<dbReference type="InterPro" id="IPR004090">
    <property type="entry name" value="Chemotax_Me-accpt_rcpt"/>
</dbReference>
<dbReference type="RefSeq" id="WP_313497807.1">
    <property type="nucleotide sequence ID" value="NZ_CP134879.1"/>
</dbReference>
<keyword evidence="3 5" id="KW-0807">Transducer</keyword>
<gene>
    <name evidence="10" type="ORF">RN606_12970</name>
</gene>